<accession>A0A5E5R9D9</accession>
<sequence>MPNFAKACIDRLFSWFESFVSSEGSDSLNVRPLFWLFISGAFLVFSVLVMDLVFTFSDPSDGWHGTFGDFFGGVVNPILTFLTFFGLLITIVLQKAELRETRKELAKSASALDEQVKQFARQGNVAGFYKLVDNHMSIVSSIDLVNKDGVRTFGRDCIRVFRNRLEQKFRDKVQFGPDKTFQSIFKEDAKNPEAVKRVFKSFWEDDGEELQPYMASVRITLSYLESQLSYDSHFVRMYRALFTSSELALIFYYALVVDDEELSRQLSVTSFCINLDPSFLLLTEHNSWLSECRIPTP</sequence>
<organism evidence="1">
    <name type="scientific">Pseudomonas aeruginosa</name>
    <dbReference type="NCBI Taxonomy" id="287"/>
    <lineage>
        <taxon>Bacteria</taxon>
        <taxon>Pseudomonadati</taxon>
        <taxon>Pseudomonadota</taxon>
        <taxon>Gammaproteobacteria</taxon>
        <taxon>Pseudomonadales</taxon>
        <taxon>Pseudomonadaceae</taxon>
        <taxon>Pseudomonas</taxon>
    </lineage>
</organism>
<gene>
    <name evidence="1" type="ORF">TUEID40_06205</name>
</gene>
<dbReference type="EMBL" id="LR700248">
    <property type="protein sequence ID" value="VVH84985.1"/>
    <property type="molecule type" value="Genomic_DNA"/>
</dbReference>
<proteinExistence type="predicted"/>
<name>A0A5E5R9D9_PSEAI</name>
<evidence type="ECO:0000313" key="1">
    <source>
        <dbReference type="EMBL" id="VVH84985.1"/>
    </source>
</evidence>
<dbReference type="RefSeq" id="WP_023113752.1">
    <property type="nucleotide sequence ID" value="NZ_CP039749.1"/>
</dbReference>
<protein>
    <submittedName>
        <fullName evidence="1">Uncharacterized protein</fullName>
    </submittedName>
</protein>
<dbReference type="AlphaFoldDB" id="A0A5E5R9D9"/>
<reference evidence="1" key="1">
    <citation type="submission" date="2019-09" db="EMBL/GenBank/DDBJ databases">
        <authorList>
            <person name="Gross C."/>
            <person name="Bohn E."/>
        </authorList>
    </citation>
    <scope>NUCLEOTIDE SEQUENCE</scope>
    <source>
        <strain evidence="1">ID40</strain>
    </source>
</reference>